<dbReference type="InterPro" id="IPR016945">
    <property type="entry name" value="UCP030092"/>
</dbReference>
<keyword evidence="1" id="KW-1133">Transmembrane helix</keyword>
<dbReference type="Proteomes" id="UP001335737">
    <property type="component" value="Unassembled WGS sequence"/>
</dbReference>
<keyword evidence="1" id="KW-0472">Membrane</keyword>
<dbReference type="PIRSF" id="PIRSF030092">
    <property type="entry name" value="UCP030092"/>
    <property type="match status" value="1"/>
</dbReference>
<dbReference type="InterPro" id="IPR024515">
    <property type="entry name" value="DUF3397"/>
</dbReference>
<accession>A0ABU6KED2</accession>
<dbReference type="EMBL" id="JARZFX010000001">
    <property type="protein sequence ID" value="MEC5422794.1"/>
    <property type="molecule type" value="Genomic_DNA"/>
</dbReference>
<gene>
    <name evidence="2" type="ORF">QGM71_04690</name>
</gene>
<name>A0ABU6KED2_9BACI</name>
<evidence type="ECO:0000313" key="3">
    <source>
        <dbReference type="Proteomes" id="UP001335737"/>
    </source>
</evidence>
<feature type="transmembrane region" description="Helical" evidence="1">
    <location>
        <begin position="67"/>
        <end position="87"/>
    </location>
</feature>
<comment type="caution">
    <text evidence="2">The sequence shown here is derived from an EMBL/GenBank/DDBJ whole genome shotgun (WGS) entry which is preliminary data.</text>
</comment>
<proteinExistence type="predicted"/>
<feature type="transmembrane region" description="Helical" evidence="1">
    <location>
        <begin position="6"/>
        <end position="24"/>
    </location>
</feature>
<dbReference type="Pfam" id="PF11877">
    <property type="entry name" value="DUF3397"/>
    <property type="match status" value="1"/>
</dbReference>
<protein>
    <submittedName>
        <fullName evidence="2">DUF3397 family protein</fullName>
    </submittedName>
</protein>
<feature type="transmembrane region" description="Helical" evidence="1">
    <location>
        <begin position="44"/>
        <end position="61"/>
    </location>
</feature>
<organism evidence="2 3">
    <name type="scientific">Virgibacillus tibetensis</name>
    <dbReference type="NCBI Taxonomy" id="3042313"/>
    <lineage>
        <taxon>Bacteria</taxon>
        <taxon>Bacillati</taxon>
        <taxon>Bacillota</taxon>
        <taxon>Bacilli</taxon>
        <taxon>Bacillales</taxon>
        <taxon>Bacillaceae</taxon>
        <taxon>Virgibacillus</taxon>
    </lineage>
</organism>
<evidence type="ECO:0000313" key="2">
    <source>
        <dbReference type="EMBL" id="MEC5422794.1"/>
    </source>
</evidence>
<keyword evidence="3" id="KW-1185">Reference proteome</keyword>
<dbReference type="RefSeq" id="WP_327606341.1">
    <property type="nucleotide sequence ID" value="NZ_JARZFX010000001.1"/>
</dbReference>
<evidence type="ECO:0000256" key="1">
    <source>
        <dbReference type="SAM" id="Phobius"/>
    </source>
</evidence>
<sequence>MIDFIIYSISFFVTVPLIATWIIYKITKKLYNQKLKAVHKAANWTTLLYIIAVTILLTIVFNRQMIGIVSALLLCIFTGIVFIQWKSETEIIFRKAFKVFWRLCFLLFLFLYCFLLPIGIIQRIFFL</sequence>
<keyword evidence="1" id="KW-0812">Transmembrane</keyword>
<reference evidence="2 3" key="1">
    <citation type="journal article" date="2024" name="Int. J. Syst. Evol. Microbiol.">
        <title>Virgibacillus tibetensis sp. nov., isolated from salt lake on the Tibetan Plateau of China.</title>
        <authorList>
            <person name="Phurbu D."/>
            <person name="Liu Z.-X."/>
            <person name="Wang R."/>
            <person name="Zheng Y.-Y."/>
            <person name="Liu H.-C."/>
            <person name="Zhou Y.-G."/>
            <person name="Yu Y.-J."/>
            <person name="Li A.-H."/>
        </authorList>
    </citation>
    <scope>NUCLEOTIDE SEQUENCE [LARGE SCALE GENOMIC DNA]</scope>
    <source>
        <strain evidence="2 3">C22-A2</strain>
    </source>
</reference>
<feature type="transmembrane region" description="Helical" evidence="1">
    <location>
        <begin position="99"/>
        <end position="125"/>
    </location>
</feature>